<gene>
    <name evidence="3" type="primary">aroF</name>
    <name evidence="3" type="ORF">PML95_08040</name>
</gene>
<dbReference type="InterPro" id="IPR006218">
    <property type="entry name" value="DAHP1/KDSA"/>
</dbReference>
<dbReference type="NCBIfam" id="NF009239">
    <property type="entry name" value="PRK12595.1"/>
    <property type="match status" value="1"/>
</dbReference>
<keyword evidence="1 3" id="KW-0808">Transferase</keyword>
<dbReference type="Proteomes" id="UP001179600">
    <property type="component" value="Chromosome"/>
</dbReference>
<dbReference type="InterPro" id="IPR052899">
    <property type="entry name" value="Class-I_DAHP_synthase"/>
</dbReference>
<dbReference type="EC" id="2.5.1.54" evidence="3"/>
<dbReference type="SUPFAM" id="SSF51569">
    <property type="entry name" value="Aldolase"/>
    <property type="match status" value="1"/>
</dbReference>
<dbReference type="PANTHER" id="PTHR43018:SF2">
    <property type="entry name" value="PHOSPHO-2-DEHYDRO-3-DEOXYHEPTONATE ALDOLASE"/>
    <property type="match status" value="1"/>
</dbReference>
<feature type="domain" description="DAHP synthetase I/KDSA" evidence="2">
    <location>
        <begin position="80"/>
        <end position="329"/>
    </location>
</feature>
<dbReference type="PANTHER" id="PTHR43018">
    <property type="entry name" value="PHOSPHO-2-DEHYDRO-3-DEOXYHEPTONATE ALDOLASE"/>
    <property type="match status" value="1"/>
</dbReference>
<evidence type="ECO:0000313" key="4">
    <source>
        <dbReference type="Proteomes" id="UP001179600"/>
    </source>
</evidence>
<protein>
    <submittedName>
        <fullName evidence="3">3-deoxy-7-phosphoheptulonate synthase</fullName>
        <ecNumber evidence="3">2.5.1.54</ecNumber>
    </submittedName>
</protein>
<evidence type="ECO:0000256" key="1">
    <source>
        <dbReference type="ARBA" id="ARBA00022679"/>
    </source>
</evidence>
<name>A0AAF0BGW9_9ENTE</name>
<evidence type="ECO:0000259" key="2">
    <source>
        <dbReference type="Pfam" id="PF00793"/>
    </source>
</evidence>
<dbReference type="GO" id="GO:0003849">
    <property type="term" value="F:3-deoxy-7-phosphoheptulonate synthase activity"/>
    <property type="evidence" value="ECO:0007669"/>
    <property type="project" value="UniProtKB-EC"/>
</dbReference>
<dbReference type="InterPro" id="IPR013785">
    <property type="entry name" value="Aldolase_TIM"/>
</dbReference>
<dbReference type="GO" id="GO:0009073">
    <property type="term" value="P:aromatic amino acid family biosynthetic process"/>
    <property type="evidence" value="ECO:0007669"/>
    <property type="project" value="InterPro"/>
</dbReference>
<accession>A0AAF0BGW9</accession>
<proteinExistence type="predicted"/>
<organism evidence="3 4">
    <name type="scientific">Vagococcus lutrae</name>
    <dbReference type="NCBI Taxonomy" id="81947"/>
    <lineage>
        <taxon>Bacteria</taxon>
        <taxon>Bacillati</taxon>
        <taxon>Bacillota</taxon>
        <taxon>Bacilli</taxon>
        <taxon>Lactobacillales</taxon>
        <taxon>Enterococcaceae</taxon>
        <taxon>Vagococcus</taxon>
    </lineage>
</organism>
<dbReference type="GO" id="GO:0016832">
    <property type="term" value="F:aldehyde-lyase activity"/>
    <property type="evidence" value="ECO:0007669"/>
    <property type="project" value="InterPro"/>
</dbReference>
<dbReference type="EMBL" id="CP116507">
    <property type="protein sequence ID" value="WCG22342.1"/>
    <property type="molecule type" value="Genomic_DNA"/>
</dbReference>
<evidence type="ECO:0000313" key="3">
    <source>
        <dbReference type="EMBL" id="WCG22342.1"/>
    </source>
</evidence>
<sequence>MIIKLPIDVTEDDLLRYERYLRQHEIPFIFDKASQPIQLVVHLLEHQLDAFKQEVPFDCVEKIKGPGLLTSREGHPNDTIIQTKHHMIGGTNLTIMAGPCAVESREQIFEAAKIAKKGGAHVLRGGAFKPRTSPYTFQGLGEQGLMWMREAADYYDLAMITEVMDEKNLQLVEHYTDILQIGARNMQNYRLLEAVGRSSKPVALKRGMASTIEEWLNAGEYIVSRGNHQLLFVERGIRTFEPWTRNTFDINAVAMMKQLTHFPIIADPSHGVGKSEYVTSVAKASVVAGAHGVIVEVHPEPEKALSDGRQSLDEKAYLNMSHQIKQLHALNQTLEM</sequence>
<dbReference type="NCBIfam" id="TIGR01361">
    <property type="entry name" value="DAHP_synth_Bsub"/>
    <property type="match status" value="1"/>
</dbReference>
<reference evidence="3" key="1">
    <citation type="submission" date="2023-01" db="EMBL/GenBank/DDBJ databases">
        <title>Oxazolidinone resistance genes in florfenicol resistant enterococci from beef cattle and veal calves at slaughter.</title>
        <authorList>
            <person name="Biggel M."/>
        </authorList>
    </citation>
    <scope>NUCLEOTIDE SEQUENCE</scope>
    <source>
        <strain evidence="3">K204-1</strain>
    </source>
</reference>
<dbReference type="Gene3D" id="3.20.20.70">
    <property type="entry name" value="Aldolase class I"/>
    <property type="match status" value="1"/>
</dbReference>
<dbReference type="InterPro" id="IPR006268">
    <property type="entry name" value="DAHP_syn_2"/>
</dbReference>
<dbReference type="Pfam" id="PF00793">
    <property type="entry name" value="DAHP_synth_1"/>
    <property type="match status" value="1"/>
</dbReference>
<dbReference type="AlphaFoldDB" id="A0AAF0BGW9"/>
<dbReference type="RefSeq" id="WP_272163206.1">
    <property type="nucleotide sequence ID" value="NZ_CP116507.1"/>
</dbReference>
<dbReference type="NCBIfam" id="NF006421">
    <property type="entry name" value="PRK08673.1"/>
    <property type="match status" value="1"/>
</dbReference>